<dbReference type="InterPro" id="IPR011322">
    <property type="entry name" value="N-reg_PII-like_a/b"/>
</dbReference>
<name>A0A1N6F7H5_9PROT</name>
<dbReference type="GO" id="GO:0010038">
    <property type="term" value="P:response to metal ion"/>
    <property type="evidence" value="ECO:0007669"/>
    <property type="project" value="InterPro"/>
</dbReference>
<dbReference type="Proteomes" id="UP000185062">
    <property type="component" value="Unassembled WGS sequence"/>
</dbReference>
<keyword evidence="3" id="KW-1185">Reference proteome</keyword>
<dbReference type="PANTHER" id="PTHR23419:SF8">
    <property type="entry name" value="FI09726P"/>
    <property type="match status" value="1"/>
</dbReference>
<dbReference type="SUPFAM" id="SSF54913">
    <property type="entry name" value="GlnB-like"/>
    <property type="match status" value="1"/>
</dbReference>
<comment type="similarity">
    <text evidence="1">Belongs to the CutA family.</text>
</comment>
<gene>
    <name evidence="2" type="ORF">SAMN02743940_0124</name>
</gene>
<dbReference type="Gene3D" id="3.30.70.120">
    <property type="match status" value="1"/>
</dbReference>
<dbReference type="eggNOG" id="COG1324">
    <property type="taxonomic scope" value="Bacteria"/>
</dbReference>
<dbReference type="PANTHER" id="PTHR23419">
    <property type="entry name" value="DIVALENT CATION TOLERANCE CUTA-RELATED"/>
    <property type="match status" value="1"/>
</dbReference>
<evidence type="ECO:0000313" key="2">
    <source>
        <dbReference type="EMBL" id="SIN91144.1"/>
    </source>
</evidence>
<accession>A0A1N6F7H5</accession>
<organism evidence="2 3">
    <name type="scientific">Nitrosomonas cryotolerans ATCC 49181</name>
    <dbReference type="NCBI Taxonomy" id="1131553"/>
    <lineage>
        <taxon>Bacteria</taxon>
        <taxon>Pseudomonadati</taxon>
        <taxon>Pseudomonadota</taxon>
        <taxon>Betaproteobacteria</taxon>
        <taxon>Nitrosomonadales</taxon>
        <taxon>Nitrosomonadaceae</taxon>
        <taxon>Nitrosomonas</taxon>
    </lineage>
</organism>
<dbReference type="AlphaFoldDB" id="A0A1N6F7H5"/>
<dbReference type="InterPro" id="IPR015867">
    <property type="entry name" value="N-reg_PII/ATP_PRibTrfase_C"/>
</dbReference>
<evidence type="ECO:0000313" key="3">
    <source>
        <dbReference type="Proteomes" id="UP000185062"/>
    </source>
</evidence>
<dbReference type="STRING" id="44575.SAMN05216419_104220"/>
<evidence type="ECO:0000256" key="1">
    <source>
        <dbReference type="ARBA" id="ARBA00010169"/>
    </source>
</evidence>
<dbReference type="GO" id="GO:0005507">
    <property type="term" value="F:copper ion binding"/>
    <property type="evidence" value="ECO:0007669"/>
    <property type="project" value="TreeGrafter"/>
</dbReference>
<dbReference type="RefSeq" id="WP_051537685.1">
    <property type="nucleotide sequence ID" value="NZ_FSRO01000001.1"/>
</dbReference>
<dbReference type="InterPro" id="IPR004323">
    <property type="entry name" value="Ion_tolerance_CutA"/>
</dbReference>
<protein>
    <submittedName>
        <fullName evidence="2">Divalent cation tolerance protein</fullName>
    </submittedName>
</protein>
<reference evidence="2 3" key="1">
    <citation type="submission" date="2016-12" db="EMBL/GenBank/DDBJ databases">
        <authorList>
            <person name="Song W.-J."/>
            <person name="Kurnit D.M."/>
        </authorList>
    </citation>
    <scope>NUCLEOTIDE SEQUENCE [LARGE SCALE GENOMIC DNA]</scope>
    <source>
        <strain evidence="2 3">ATCC 49181</strain>
    </source>
</reference>
<dbReference type="EMBL" id="FSRO01000001">
    <property type="protein sequence ID" value="SIN91144.1"/>
    <property type="molecule type" value="Genomic_DNA"/>
</dbReference>
<dbReference type="Pfam" id="PF03091">
    <property type="entry name" value="CutA1"/>
    <property type="match status" value="1"/>
</dbReference>
<sequence>MTPILIITHLPDKESAHLLSQQLVQMRLAACVSILAECTSVYRWEDNIETANEIPVLIKTQAQHYSQVERIITTLHPYELPEVIAVSVDKGLPAYLQWLANETSDSKPDIKNKSD</sequence>
<proteinExistence type="inferred from homology"/>